<protein>
    <submittedName>
        <fullName evidence="1">Uncharacterized protein</fullName>
    </submittedName>
</protein>
<comment type="caution">
    <text evidence="1">The sequence shown here is derived from an EMBL/GenBank/DDBJ whole genome shotgun (WGS) entry which is preliminary data.</text>
</comment>
<dbReference type="Proteomes" id="UP000663842">
    <property type="component" value="Unassembled WGS sequence"/>
</dbReference>
<gene>
    <name evidence="1" type="ORF">UXM345_LOCUS9608</name>
</gene>
<name>A0A819GBX1_9BILA</name>
<dbReference type="AlphaFoldDB" id="A0A819GBX1"/>
<organism evidence="1 2">
    <name type="scientific">Rotaria magnacalcarata</name>
    <dbReference type="NCBI Taxonomy" id="392030"/>
    <lineage>
        <taxon>Eukaryota</taxon>
        <taxon>Metazoa</taxon>
        <taxon>Spiralia</taxon>
        <taxon>Gnathifera</taxon>
        <taxon>Rotifera</taxon>
        <taxon>Eurotatoria</taxon>
        <taxon>Bdelloidea</taxon>
        <taxon>Philodinida</taxon>
        <taxon>Philodinidae</taxon>
        <taxon>Rotaria</taxon>
    </lineage>
</organism>
<proteinExistence type="predicted"/>
<sequence>MPVSMVPVEFSICRTPSRLSNRATPTPPPPETVSCSTLLELYVSVSDMKECLYVLDGRFDQLRIFYLIVYRILSGYFNIEHKYKLLPNVRFFSLCCKEKIHDFDELIVPRLRRMLNLKELDLNVVAESHEKFIDGDTLQKDIIIYMPQLHKFTFNICSTINHRNFSLNEHIQKMHIISQYHIYSYRCKLKVYSDITNNFPGRLFTSVTKVSLYDERPFEHEFFLRIAESFPFMKELTIENRKALGRLIKRINDNQILSIIEYPNLNRLDLTKTHDDYIELSLFDTKMSLPHNIHHCVGYHSLKRVTYCFTRYITGYNCAKLPALYLSPVDERDESVHYYLPHTCIPETSTGQDFLPCPAKISVLAGGRTN</sequence>
<accession>A0A819GBX1</accession>
<evidence type="ECO:0000313" key="2">
    <source>
        <dbReference type="Proteomes" id="UP000663842"/>
    </source>
</evidence>
<reference evidence="1" key="1">
    <citation type="submission" date="2021-02" db="EMBL/GenBank/DDBJ databases">
        <authorList>
            <person name="Nowell W R."/>
        </authorList>
    </citation>
    <scope>NUCLEOTIDE SEQUENCE</scope>
</reference>
<evidence type="ECO:0000313" key="1">
    <source>
        <dbReference type="EMBL" id="CAF3883622.1"/>
    </source>
</evidence>
<dbReference type="EMBL" id="CAJOBF010000884">
    <property type="protein sequence ID" value="CAF3883622.1"/>
    <property type="molecule type" value="Genomic_DNA"/>
</dbReference>